<comment type="caution">
    <text evidence="4">The sequence shown here is derived from an EMBL/GenBank/DDBJ whole genome shotgun (WGS) entry which is preliminary data.</text>
</comment>
<evidence type="ECO:0000313" key="4">
    <source>
        <dbReference type="EMBL" id="KAL1117563.1"/>
    </source>
</evidence>
<dbReference type="Proteomes" id="UP001558652">
    <property type="component" value="Unassembled WGS sequence"/>
</dbReference>
<sequence>MPSLPFVIIKFVILQNGYAFRLFLANTKEIALLKERITPEGVLQYRDTPESIELERKFINLPKISGALHGQLYPAFGSTAALAKRWLSAQLLDDWHFPQVVVELLVARLFLEPYPLQPPQQPQVAFLRFLDVLATTNWYVEPVIINFNGLLTRDQVTEIEKHFTSQRACLPAMFVATPYDTSGRLWTQKAPTLANLVRLAKLASLTLRLIENYLVSSQPVDKLLVGWVYKEDIFNIEFIFLQNPYIFYGGLAISNI</sequence>
<dbReference type="AlphaFoldDB" id="A0ABD0Y2H5"/>
<dbReference type="PANTHER" id="PTHR17972">
    <property type="entry name" value="NUCLEOLAR RNA-ASSOCIATED PROTEIN"/>
    <property type="match status" value="1"/>
</dbReference>
<evidence type="ECO:0000259" key="2">
    <source>
        <dbReference type="Pfam" id="PF17405"/>
    </source>
</evidence>
<feature type="domain" description="Nrap protein" evidence="3">
    <location>
        <begin position="73"/>
        <end position="218"/>
    </location>
</feature>
<protein>
    <recommendedName>
        <fullName evidence="1">Nucleolar protein 6</fullName>
    </recommendedName>
</protein>
<dbReference type="InterPro" id="IPR005554">
    <property type="entry name" value="NOL6/Upt22"/>
</dbReference>
<comment type="similarity">
    <text evidence="1">Belongs to the NRAP family.</text>
</comment>
<organism evidence="4 5">
    <name type="scientific">Ranatra chinensis</name>
    <dbReference type="NCBI Taxonomy" id="642074"/>
    <lineage>
        <taxon>Eukaryota</taxon>
        <taxon>Metazoa</taxon>
        <taxon>Ecdysozoa</taxon>
        <taxon>Arthropoda</taxon>
        <taxon>Hexapoda</taxon>
        <taxon>Insecta</taxon>
        <taxon>Pterygota</taxon>
        <taxon>Neoptera</taxon>
        <taxon>Paraneoptera</taxon>
        <taxon>Hemiptera</taxon>
        <taxon>Heteroptera</taxon>
        <taxon>Panheteroptera</taxon>
        <taxon>Nepomorpha</taxon>
        <taxon>Nepidae</taxon>
        <taxon>Ranatrinae</taxon>
        <taxon>Ranatra</taxon>
    </lineage>
</organism>
<feature type="domain" description="Nrap protein" evidence="2">
    <location>
        <begin position="12"/>
        <end position="70"/>
    </location>
</feature>
<evidence type="ECO:0000256" key="1">
    <source>
        <dbReference type="RuleBase" id="RU364032"/>
    </source>
</evidence>
<comment type="subcellular location">
    <subcellularLocation>
        <location evidence="1">Nucleus</location>
        <location evidence="1">Nucleolus</location>
    </subcellularLocation>
</comment>
<dbReference type="GO" id="GO:0003723">
    <property type="term" value="F:RNA binding"/>
    <property type="evidence" value="ECO:0007669"/>
    <property type="project" value="UniProtKB-KW"/>
</dbReference>
<dbReference type="InterPro" id="IPR035369">
    <property type="entry name" value="Nrap_D4"/>
</dbReference>
<name>A0ABD0Y2H5_9HEMI</name>
<gene>
    <name evidence="4" type="ORF">AAG570_003878</name>
</gene>
<dbReference type="InterPro" id="IPR035370">
    <property type="entry name" value="Nrap_D5"/>
</dbReference>
<dbReference type="EMBL" id="JBFDAA010000015">
    <property type="protein sequence ID" value="KAL1117563.1"/>
    <property type="molecule type" value="Genomic_DNA"/>
</dbReference>
<keyword evidence="1" id="KW-0694">RNA-binding</keyword>
<reference evidence="4 5" key="1">
    <citation type="submission" date="2024-07" db="EMBL/GenBank/DDBJ databases">
        <title>Chromosome-level genome assembly of the water stick insect Ranatra chinensis (Heteroptera: Nepidae).</title>
        <authorList>
            <person name="Liu X."/>
        </authorList>
    </citation>
    <scope>NUCLEOTIDE SEQUENCE [LARGE SCALE GENOMIC DNA]</scope>
    <source>
        <strain evidence="4">Cailab_2021Rc</strain>
        <tissue evidence="4">Muscle</tissue>
    </source>
</reference>
<dbReference type="GO" id="GO:0005730">
    <property type="term" value="C:nucleolus"/>
    <property type="evidence" value="ECO:0007669"/>
    <property type="project" value="UniProtKB-SubCell"/>
</dbReference>
<dbReference type="Pfam" id="PF17405">
    <property type="entry name" value="Nrap_D4"/>
    <property type="match status" value="1"/>
</dbReference>
<accession>A0ABD0Y2H5</accession>
<dbReference type="Pfam" id="PF17406">
    <property type="entry name" value="Nrap_D5"/>
    <property type="match status" value="1"/>
</dbReference>
<dbReference type="PANTHER" id="PTHR17972:SF0">
    <property type="entry name" value="NUCLEOLAR PROTEIN 6"/>
    <property type="match status" value="1"/>
</dbReference>
<keyword evidence="1" id="KW-0539">Nucleus</keyword>
<evidence type="ECO:0000313" key="5">
    <source>
        <dbReference type="Proteomes" id="UP001558652"/>
    </source>
</evidence>
<keyword evidence="5" id="KW-1185">Reference proteome</keyword>
<evidence type="ECO:0000259" key="3">
    <source>
        <dbReference type="Pfam" id="PF17406"/>
    </source>
</evidence>
<proteinExistence type="inferred from homology"/>